<dbReference type="EMBL" id="JARXHW010000064">
    <property type="protein sequence ID" value="MDQ8209366.1"/>
    <property type="molecule type" value="Genomic_DNA"/>
</dbReference>
<dbReference type="RefSeq" id="WP_308952276.1">
    <property type="nucleotide sequence ID" value="NZ_JARXHW010000064.1"/>
</dbReference>
<evidence type="ECO:0000313" key="2">
    <source>
        <dbReference type="EMBL" id="MDQ8209366.1"/>
    </source>
</evidence>
<accession>A0ABU1AYZ1</accession>
<dbReference type="Proteomes" id="UP001225316">
    <property type="component" value="Unassembled WGS sequence"/>
</dbReference>
<dbReference type="Pfam" id="PF04784">
    <property type="entry name" value="DUF547"/>
    <property type="match status" value="1"/>
</dbReference>
<proteinExistence type="predicted"/>
<dbReference type="InterPro" id="IPR051548">
    <property type="entry name" value="Grx-like_ET"/>
</dbReference>
<organism evidence="2 3">
    <name type="scientific">Thalassobacterium maritimum</name>
    <dbReference type="NCBI Taxonomy" id="3041265"/>
    <lineage>
        <taxon>Bacteria</taxon>
        <taxon>Pseudomonadati</taxon>
        <taxon>Verrucomicrobiota</taxon>
        <taxon>Opitutia</taxon>
        <taxon>Puniceicoccales</taxon>
        <taxon>Coraliomargaritaceae</taxon>
        <taxon>Thalassobacterium</taxon>
    </lineage>
</organism>
<evidence type="ECO:0000259" key="1">
    <source>
        <dbReference type="Pfam" id="PF04784"/>
    </source>
</evidence>
<dbReference type="PANTHER" id="PTHR34386">
    <property type="entry name" value="GLUTAREDOXIN"/>
    <property type="match status" value="1"/>
</dbReference>
<dbReference type="InterPro" id="IPR006869">
    <property type="entry name" value="DUF547"/>
</dbReference>
<keyword evidence="3" id="KW-1185">Reference proteome</keyword>
<reference evidence="2 3" key="1">
    <citation type="submission" date="2023-04" db="EMBL/GenBank/DDBJ databases">
        <title>A novel bacteria isolated from coastal sediment.</title>
        <authorList>
            <person name="Liu X.-J."/>
            <person name="Du Z.-J."/>
        </authorList>
    </citation>
    <scope>NUCLEOTIDE SEQUENCE [LARGE SCALE GENOMIC DNA]</scope>
    <source>
        <strain evidence="2 3">SDUM461003</strain>
    </source>
</reference>
<sequence>MKYFLRTLGFLFLLNWGHGQVDDSIYAVLLQKYVQPSGVDYPAWAENTSDVQALDLVLADWAQVDVAQLSPAQQKAFYINLYNAGMLQAVLERYPIKSVKSIGLIPFSIFKKDYIQQGERSLSLDDIEKGILLQKFPDPRIHFAVNCASVSCPPLRAEPYRGAQLEAQLEEQTRLFAASDQAARVDASKQRTAYSELFKWYASDFGVSQPALFLNRYRSQPLPTEYDVIWIDYDWSLNQSK</sequence>
<name>A0ABU1AYZ1_9BACT</name>
<evidence type="ECO:0000313" key="3">
    <source>
        <dbReference type="Proteomes" id="UP001225316"/>
    </source>
</evidence>
<comment type="caution">
    <text evidence="2">The sequence shown here is derived from an EMBL/GenBank/DDBJ whole genome shotgun (WGS) entry which is preliminary data.</text>
</comment>
<gene>
    <name evidence="2" type="ORF">QEH52_17695</name>
</gene>
<protein>
    <submittedName>
        <fullName evidence="2">DUF547 domain-containing protein</fullName>
    </submittedName>
</protein>
<dbReference type="PANTHER" id="PTHR34386:SF1">
    <property type="entry name" value="GLUTAREDOXIN-LIKE PROTEIN NRDH"/>
    <property type="match status" value="1"/>
</dbReference>
<feature type="domain" description="DUF547" evidence="1">
    <location>
        <begin position="67"/>
        <end position="176"/>
    </location>
</feature>